<accession>A0ABS3Q4R2</accession>
<proteinExistence type="predicted"/>
<name>A0ABS3Q4R2_9GAMM</name>
<gene>
    <name evidence="1" type="ORF">J3998_07030</name>
</gene>
<evidence type="ECO:0000313" key="1">
    <source>
        <dbReference type="EMBL" id="MBO1927329.1"/>
    </source>
</evidence>
<evidence type="ECO:0000313" key="2">
    <source>
        <dbReference type="Proteomes" id="UP000664835"/>
    </source>
</evidence>
<dbReference type="RefSeq" id="WP_208149202.1">
    <property type="nucleotide sequence ID" value="NZ_JAGETV010000009.1"/>
</dbReference>
<keyword evidence="2" id="KW-1185">Reference proteome</keyword>
<comment type="caution">
    <text evidence="1">The sequence shown here is derived from an EMBL/GenBank/DDBJ whole genome shotgun (WGS) entry which is preliminary data.</text>
</comment>
<protein>
    <recommendedName>
        <fullName evidence="3">HEPN domain-containing protein</fullName>
    </recommendedName>
</protein>
<organism evidence="1 2">
    <name type="scientific">Thiomicrorhabdus marina</name>
    <dbReference type="NCBI Taxonomy" id="2818442"/>
    <lineage>
        <taxon>Bacteria</taxon>
        <taxon>Pseudomonadati</taxon>
        <taxon>Pseudomonadota</taxon>
        <taxon>Gammaproteobacteria</taxon>
        <taxon>Thiotrichales</taxon>
        <taxon>Piscirickettsiaceae</taxon>
        <taxon>Thiomicrorhabdus</taxon>
    </lineage>
</organism>
<sequence length="156" mass="17555">MEYSLEFAQRLIESAEALFNEPNVKPETDRTILYLSCLSCEISFKALLEHTGFLPKEIKKLSHNFDEILNEVGTCRFISTNKRATSIRGKKVVPNTANGTVGTLLNTNQGSSIYPNEIRYGETVTHFPPETMLNCAKVVNEWCKHCEGKLVRTNNG</sequence>
<evidence type="ECO:0008006" key="3">
    <source>
        <dbReference type="Google" id="ProtNLM"/>
    </source>
</evidence>
<dbReference type="Proteomes" id="UP000664835">
    <property type="component" value="Unassembled WGS sequence"/>
</dbReference>
<dbReference type="EMBL" id="JAGETV010000009">
    <property type="protein sequence ID" value="MBO1927329.1"/>
    <property type="molecule type" value="Genomic_DNA"/>
</dbReference>
<reference evidence="1 2" key="1">
    <citation type="submission" date="2021-03" db="EMBL/GenBank/DDBJ databases">
        <title>Thiomicrorhabdus sp.nov.,novel sulfur-oxidizing bacteria isolated from coastal sediment.</title>
        <authorList>
            <person name="Liu X."/>
        </authorList>
    </citation>
    <scope>NUCLEOTIDE SEQUENCE [LARGE SCALE GENOMIC DNA]</scope>
    <source>
        <strain evidence="1 2">6S2-11</strain>
    </source>
</reference>